<feature type="transmembrane region" description="Helical" evidence="1">
    <location>
        <begin position="315"/>
        <end position="336"/>
    </location>
</feature>
<keyword evidence="1" id="KW-0472">Membrane</keyword>
<dbReference type="InterPro" id="IPR011990">
    <property type="entry name" value="TPR-like_helical_dom_sf"/>
</dbReference>
<dbReference type="SUPFAM" id="SSF48452">
    <property type="entry name" value="TPR-like"/>
    <property type="match status" value="1"/>
</dbReference>
<evidence type="ECO:0000256" key="1">
    <source>
        <dbReference type="SAM" id="Phobius"/>
    </source>
</evidence>
<evidence type="ECO:0008006" key="4">
    <source>
        <dbReference type="Google" id="ProtNLM"/>
    </source>
</evidence>
<dbReference type="Proteomes" id="UP000255469">
    <property type="component" value="Unassembled WGS sequence"/>
</dbReference>
<accession>A0A379EES1</accession>
<dbReference type="AlphaFoldDB" id="A0A379EES1"/>
<gene>
    <name evidence="2" type="ORF">NCTC13067_02607</name>
</gene>
<evidence type="ECO:0000313" key="3">
    <source>
        <dbReference type="Proteomes" id="UP000255469"/>
    </source>
</evidence>
<evidence type="ECO:0000313" key="2">
    <source>
        <dbReference type="EMBL" id="SUB94731.1"/>
    </source>
</evidence>
<proteinExistence type="predicted"/>
<keyword evidence="1" id="KW-0812">Transmembrane</keyword>
<sequence length="351" mass="39801">MENVGQMSEAGVMHYAWNHAMAHYLMGISLVEDSLVSHVVDYYRQQGDVAKLLDGYLLKASYLQWTRQDRAALKELEEGIKIAHEQSNAGKWAQLVEQKVLLLNHSGNYAKAAKTAQMVLNGHYSLDRNMRGRLLYALGISLSHVGDMASDSCFKESISLSMEGGEEEKAAERILSYADVLAARGDYVQSNRYLFHCQRFVPKYADSSAIYVSLANNYINLHQLDSAQIYLGRAETNNRGVRWTKQGNLSHKASIEQLRNILNFGSGKPVSSHAFQHYCDSVTTVMIENENLSLRRLEARNRLQAANYELHRSRLLMLLGVVLLFLVFYVAIQIIGKYLLFINYLFINHLS</sequence>
<organism evidence="2 3">
    <name type="scientific">Prevotella denticola</name>
    <dbReference type="NCBI Taxonomy" id="28129"/>
    <lineage>
        <taxon>Bacteria</taxon>
        <taxon>Pseudomonadati</taxon>
        <taxon>Bacteroidota</taxon>
        <taxon>Bacteroidia</taxon>
        <taxon>Bacteroidales</taxon>
        <taxon>Prevotellaceae</taxon>
        <taxon>Prevotella</taxon>
    </lineage>
</organism>
<keyword evidence="1" id="KW-1133">Transmembrane helix</keyword>
<dbReference type="EMBL" id="UGTM01000002">
    <property type="protein sequence ID" value="SUB94731.1"/>
    <property type="molecule type" value="Genomic_DNA"/>
</dbReference>
<reference evidence="2 3" key="1">
    <citation type="submission" date="2018-06" db="EMBL/GenBank/DDBJ databases">
        <authorList>
            <consortium name="Pathogen Informatics"/>
            <person name="Doyle S."/>
        </authorList>
    </citation>
    <scope>NUCLEOTIDE SEQUENCE [LARGE SCALE GENOMIC DNA]</scope>
    <source>
        <strain evidence="2 3">NCTC13067</strain>
    </source>
</reference>
<protein>
    <recommendedName>
        <fullName evidence="4">Tetratricopeptide repeat protein</fullName>
    </recommendedName>
</protein>
<name>A0A379EES1_9BACT</name>
<dbReference type="Gene3D" id="1.25.40.10">
    <property type="entry name" value="Tetratricopeptide repeat domain"/>
    <property type="match status" value="1"/>
</dbReference>